<dbReference type="PANTHER" id="PTHR11264">
    <property type="entry name" value="URACIL-DNA GLYCOSYLASE"/>
    <property type="match status" value="1"/>
</dbReference>
<dbReference type="SUPFAM" id="SSF52141">
    <property type="entry name" value="Uracil-DNA glycosylase-like"/>
    <property type="match status" value="1"/>
</dbReference>
<dbReference type="STRING" id="106004.A0A1Y2G177"/>
<dbReference type="InterPro" id="IPR005122">
    <property type="entry name" value="Uracil-DNA_glycosylase-like"/>
</dbReference>
<evidence type="ECO:0000256" key="8">
    <source>
        <dbReference type="PROSITE-ProRule" id="PRU10072"/>
    </source>
</evidence>
<dbReference type="AlphaFoldDB" id="A0A1Y2G177"/>
<dbReference type="Gene3D" id="3.40.470.10">
    <property type="entry name" value="Uracil-DNA glycosylase-like domain"/>
    <property type="match status" value="1"/>
</dbReference>
<evidence type="ECO:0000259" key="10">
    <source>
        <dbReference type="SMART" id="SM00986"/>
    </source>
</evidence>
<reference evidence="11 12" key="1">
    <citation type="submission" date="2016-07" db="EMBL/GenBank/DDBJ databases">
        <title>Pervasive Adenine N6-methylation of Active Genes in Fungi.</title>
        <authorList>
            <consortium name="DOE Joint Genome Institute"/>
            <person name="Mondo S.J."/>
            <person name="Dannebaum R.O."/>
            <person name="Kuo R.C."/>
            <person name="Labutti K."/>
            <person name="Haridas S."/>
            <person name="Kuo A."/>
            <person name="Salamov A."/>
            <person name="Ahrendt S.R."/>
            <person name="Lipzen A."/>
            <person name="Sullivan W."/>
            <person name="Andreopoulos W.B."/>
            <person name="Clum A."/>
            <person name="Lindquist E."/>
            <person name="Daum C."/>
            <person name="Ramamoorthy G.K."/>
            <person name="Gryganskyi A."/>
            <person name="Culley D."/>
            <person name="Magnuson J.K."/>
            <person name="James T.Y."/>
            <person name="O'Malley M.A."/>
            <person name="Stajich J.E."/>
            <person name="Spatafora J.W."/>
            <person name="Visel A."/>
            <person name="Grigoriev I.V."/>
        </authorList>
    </citation>
    <scope>NUCLEOTIDE SEQUENCE [LARGE SCALE GENOMIC DNA]</scope>
    <source>
        <strain evidence="11 12">62-1032</strain>
    </source>
</reference>
<dbReference type="NCBIfam" id="TIGR00628">
    <property type="entry name" value="ung"/>
    <property type="match status" value="1"/>
</dbReference>
<keyword evidence="12" id="KW-1185">Reference proteome</keyword>
<keyword evidence="5 7" id="KW-0234">DNA repair</keyword>
<proteinExistence type="inferred from homology"/>
<dbReference type="Proteomes" id="UP000193467">
    <property type="component" value="Unassembled WGS sequence"/>
</dbReference>
<evidence type="ECO:0000256" key="2">
    <source>
        <dbReference type="ARBA" id="ARBA00022763"/>
    </source>
</evidence>
<feature type="region of interest" description="Disordered" evidence="9">
    <location>
        <begin position="1"/>
        <end position="37"/>
    </location>
</feature>
<dbReference type="InterPro" id="IPR002043">
    <property type="entry name" value="UDG_fam1"/>
</dbReference>
<comment type="subcellular location">
    <subcellularLocation>
        <location evidence="7">Mitochondrion</location>
    </subcellularLocation>
    <subcellularLocation>
        <location evidence="7">Nucleus</location>
    </subcellularLocation>
</comment>
<dbReference type="EMBL" id="MCGR01000006">
    <property type="protein sequence ID" value="ORY89271.1"/>
    <property type="molecule type" value="Genomic_DNA"/>
</dbReference>
<dbReference type="OrthoDB" id="10031947at2759"/>
<dbReference type="FunFam" id="3.40.470.10:FF:000007">
    <property type="entry name" value="Uracil-DNA glycosylase"/>
    <property type="match status" value="1"/>
</dbReference>
<feature type="domain" description="Uracil-DNA glycosylase-like" evidence="10">
    <location>
        <begin position="122"/>
        <end position="292"/>
    </location>
</feature>
<dbReference type="NCBIfam" id="NF003592">
    <property type="entry name" value="PRK05254.1-5"/>
    <property type="match status" value="1"/>
</dbReference>
<comment type="similarity">
    <text evidence="1 7">Belongs to the uracil-DNA glycosylase (UDG) superfamily. UNG family.</text>
</comment>
<evidence type="ECO:0000256" key="1">
    <source>
        <dbReference type="ARBA" id="ARBA00008184"/>
    </source>
</evidence>
<feature type="compositionally biased region" description="Basic and acidic residues" evidence="9">
    <location>
        <begin position="377"/>
        <end position="387"/>
    </location>
</feature>
<dbReference type="GO" id="GO:0097510">
    <property type="term" value="P:base-excision repair, AP site formation via deaminated base removal"/>
    <property type="evidence" value="ECO:0007669"/>
    <property type="project" value="TreeGrafter"/>
</dbReference>
<dbReference type="SMART" id="SM00987">
    <property type="entry name" value="UreE_C"/>
    <property type="match status" value="1"/>
</dbReference>
<dbReference type="InParanoid" id="A0A1Y2G177"/>
<evidence type="ECO:0000256" key="6">
    <source>
        <dbReference type="ARBA" id="ARBA00023242"/>
    </source>
</evidence>
<dbReference type="HAMAP" id="MF_00148">
    <property type="entry name" value="UDG"/>
    <property type="match status" value="1"/>
</dbReference>
<feature type="region of interest" description="Disordered" evidence="9">
    <location>
        <begin position="373"/>
        <end position="400"/>
    </location>
</feature>
<evidence type="ECO:0000256" key="9">
    <source>
        <dbReference type="SAM" id="MobiDB-lite"/>
    </source>
</evidence>
<evidence type="ECO:0000313" key="11">
    <source>
        <dbReference type="EMBL" id="ORY89271.1"/>
    </source>
</evidence>
<name>A0A1Y2G177_9BASI</name>
<gene>
    <name evidence="7" type="primary">UNG1</name>
    <name evidence="11" type="ORF">BCR35DRAFT_300388</name>
</gene>
<protein>
    <recommendedName>
        <fullName evidence="7">Uracil-DNA glycosylase</fullName>
        <shortName evidence="7">UDG</shortName>
        <ecNumber evidence="7">3.2.2.27</ecNumber>
    </recommendedName>
</protein>
<dbReference type="CDD" id="cd10027">
    <property type="entry name" value="UDG-F1-like"/>
    <property type="match status" value="1"/>
</dbReference>
<dbReference type="GO" id="GO:0005739">
    <property type="term" value="C:mitochondrion"/>
    <property type="evidence" value="ECO:0007669"/>
    <property type="project" value="UniProtKB-SubCell"/>
</dbReference>
<keyword evidence="2 7" id="KW-0227">DNA damage</keyword>
<dbReference type="GO" id="GO:0005634">
    <property type="term" value="C:nucleus"/>
    <property type="evidence" value="ECO:0007669"/>
    <property type="project" value="UniProtKB-SubCell"/>
</dbReference>
<dbReference type="NCBIfam" id="NF003588">
    <property type="entry name" value="PRK05254.1-1"/>
    <property type="match status" value="1"/>
</dbReference>
<feature type="compositionally biased region" description="Low complexity" evidence="9">
    <location>
        <begin position="23"/>
        <end position="37"/>
    </location>
</feature>
<dbReference type="PANTHER" id="PTHR11264:SF0">
    <property type="entry name" value="URACIL-DNA GLYCOSYLASE"/>
    <property type="match status" value="1"/>
</dbReference>
<evidence type="ECO:0000313" key="12">
    <source>
        <dbReference type="Proteomes" id="UP000193467"/>
    </source>
</evidence>
<comment type="caution">
    <text evidence="11">The sequence shown here is derived from an EMBL/GenBank/DDBJ whole genome shotgun (WGS) entry which is preliminary data.</text>
</comment>
<dbReference type="FunCoup" id="A0A1Y2G177">
    <property type="interactions" value="403"/>
</dbReference>
<keyword evidence="3 7" id="KW-0378">Hydrolase</keyword>
<dbReference type="GO" id="GO:0004844">
    <property type="term" value="F:uracil DNA N-glycosylase activity"/>
    <property type="evidence" value="ECO:0007669"/>
    <property type="project" value="UniProtKB-UniRule"/>
</dbReference>
<keyword evidence="4 7" id="KW-0496">Mitochondrion</keyword>
<evidence type="ECO:0000256" key="5">
    <source>
        <dbReference type="ARBA" id="ARBA00023204"/>
    </source>
</evidence>
<feature type="active site" description="Proton acceptor" evidence="7 8">
    <location>
        <position position="137"/>
    </location>
</feature>
<organism evidence="11 12">
    <name type="scientific">Leucosporidium creatinivorum</name>
    <dbReference type="NCBI Taxonomy" id="106004"/>
    <lineage>
        <taxon>Eukaryota</taxon>
        <taxon>Fungi</taxon>
        <taxon>Dikarya</taxon>
        <taxon>Basidiomycota</taxon>
        <taxon>Pucciniomycotina</taxon>
        <taxon>Microbotryomycetes</taxon>
        <taxon>Leucosporidiales</taxon>
        <taxon>Leucosporidium</taxon>
    </lineage>
</organism>
<evidence type="ECO:0000256" key="4">
    <source>
        <dbReference type="ARBA" id="ARBA00023128"/>
    </source>
</evidence>
<evidence type="ECO:0000256" key="3">
    <source>
        <dbReference type="ARBA" id="ARBA00022801"/>
    </source>
</evidence>
<dbReference type="NCBIfam" id="NF003589">
    <property type="entry name" value="PRK05254.1-2"/>
    <property type="match status" value="1"/>
</dbReference>
<comment type="function">
    <text evidence="7">Excises uracil residues from the DNA which can arise as a result of misincorporation of dUMP residues by DNA polymerase or due to deamination of cytosine.</text>
</comment>
<keyword evidence="6 7" id="KW-0539">Nucleus</keyword>
<dbReference type="InterPro" id="IPR036895">
    <property type="entry name" value="Uracil-DNA_glycosylase-like_sf"/>
</dbReference>
<dbReference type="EC" id="3.2.2.27" evidence="7"/>
<dbReference type="PROSITE" id="PS00130">
    <property type="entry name" value="U_DNA_GLYCOSYLASE"/>
    <property type="match status" value="1"/>
</dbReference>
<comment type="catalytic activity">
    <reaction evidence="7">
        <text>Hydrolyzes single-stranded DNA or mismatched double-stranded DNA and polynucleotides, releasing free uracil.</text>
        <dbReference type="EC" id="3.2.2.27"/>
    </reaction>
</comment>
<dbReference type="InterPro" id="IPR018085">
    <property type="entry name" value="Ura-DNA_Glyclase_AS"/>
</dbReference>
<accession>A0A1Y2G177</accession>
<sequence length="400" mass="43086">MSKRASATFKLPLASPPTKRARLSPPAAITAPLSSSSSFSPSTFLSSLPTAPVAGSQQSTQDLLRLEASSLDPSWLELLQDEVKKPYFLSLKQALWKEGVKGVDDSRGKVFPPAKDIYAWSRYTPLHKVKVVIIGQDPYHDDGQAHGLCFSVQPGIKIPPSLRNIYKELKTEYPDFDVPTHGSLISLARSGVLLLNTSLTVRAHQAGSHSKLGWEDFTDKVVELVAKYGGSGEVGKESEGVVFLAWGAWAAKRVANVDKKKHFVLESPHPSPLSARRGFFGNGHFLKANEWLSEKYGDDAKINWTKLDIEAAPTAAEVLHEGQPTVSASASTSASVPIVETVKVAQSVEINKEGENVEGAVVKEVKAVKAKGKAPGKAKEATTEKGGKQSTLMAVWGKKA</sequence>
<evidence type="ECO:0000256" key="7">
    <source>
        <dbReference type="HAMAP-Rule" id="MF_03166"/>
    </source>
</evidence>
<dbReference type="Pfam" id="PF03167">
    <property type="entry name" value="UDG"/>
    <property type="match status" value="1"/>
</dbReference>
<dbReference type="SMART" id="SM00986">
    <property type="entry name" value="UDG"/>
    <property type="match status" value="1"/>
</dbReference>